<organism evidence="2">
    <name type="scientific">Tanacetum cinerariifolium</name>
    <name type="common">Dalmatian daisy</name>
    <name type="synonym">Chrysanthemum cinerariifolium</name>
    <dbReference type="NCBI Taxonomy" id="118510"/>
    <lineage>
        <taxon>Eukaryota</taxon>
        <taxon>Viridiplantae</taxon>
        <taxon>Streptophyta</taxon>
        <taxon>Embryophyta</taxon>
        <taxon>Tracheophyta</taxon>
        <taxon>Spermatophyta</taxon>
        <taxon>Magnoliopsida</taxon>
        <taxon>eudicotyledons</taxon>
        <taxon>Gunneridae</taxon>
        <taxon>Pentapetalae</taxon>
        <taxon>asterids</taxon>
        <taxon>campanulids</taxon>
        <taxon>Asterales</taxon>
        <taxon>Asteraceae</taxon>
        <taxon>Asteroideae</taxon>
        <taxon>Anthemideae</taxon>
        <taxon>Anthemidinae</taxon>
        <taxon>Tanacetum</taxon>
    </lineage>
</organism>
<keyword evidence="1" id="KW-0812">Transmembrane</keyword>
<keyword evidence="1" id="KW-0472">Membrane</keyword>
<protein>
    <submittedName>
        <fullName evidence="2">Uncharacterized protein</fullName>
    </submittedName>
</protein>
<evidence type="ECO:0000313" key="2">
    <source>
        <dbReference type="EMBL" id="GEU47005.1"/>
    </source>
</evidence>
<sequence>MPYRAMWDMAYWGLLGVRTTLISFRIFVYNKPWIRRIEALGYGVFGLQSFVVICEVRARIRHIFLMDTTY</sequence>
<proteinExistence type="predicted"/>
<gene>
    <name evidence="2" type="ORF">Tci_018983</name>
</gene>
<reference evidence="2" key="1">
    <citation type="journal article" date="2019" name="Sci. Rep.">
        <title>Draft genome of Tanacetum cinerariifolium, the natural source of mosquito coil.</title>
        <authorList>
            <person name="Yamashiro T."/>
            <person name="Shiraishi A."/>
            <person name="Satake H."/>
            <person name="Nakayama K."/>
        </authorList>
    </citation>
    <scope>NUCLEOTIDE SEQUENCE</scope>
</reference>
<dbReference type="EMBL" id="BKCJ010002208">
    <property type="protein sequence ID" value="GEU47005.1"/>
    <property type="molecule type" value="Genomic_DNA"/>
</dbReference>
<dbReference type="AlphaFoldDB" id="A0A6L2KG96"/>
<keyword evidence="1" id="KW-1133">Transmembrane helix</keyword>
<evidence type="ECO:0000256" key="1">
    <source>
        <dbReference type="SAM" id="Phobius"/>
    </source>
</evidence>
<accession>A0A6L2KG96</accession>
<feature type="transmembrane region" description="Helical" evidence="1">
    <location>
        <begin position="9"/>
        <end position="27"/>
    </location>
</feature>
<name>A0A6L2KG96_TANCI</name>
<comment type="caution">
    <text evidence="2">The sequence shown here is derived from an EMBL/GenBank/DDBJ whole genome shotgun (WGS) entry which is preliminary data.</text>
</comment>